<evidence type="ECO:0000313" key="2">
    <source>
        <dbReference type="Proteomes" id="UP001359485"/>
    </source>
</evidence>
<dbReference type="EMBL" id="JAWJWF010000047">
    <property type="protein sequence ID" value="KAK6622164.1"/>
    <property type="molecule type" value="Genomic_DNA"/>
</dbReference>
<evidence type="ECO:0000313" key="1">
    <source>
        <dbReference type="EMBL" id="KAK6622164.1"/>
    </source>
</evidence>
<reference evidence="1 2" key="1">
    <citation type="submission" date="2023-09" db="EMBL/GenBank/DDBJ databases">
        <title>Genomes of two closely related lineages of the louse Polyplax serrata with different host specificities.</title>
        <authorList>
            <person name="Martinu J."/>
            <person name="Tarabai H."/>
            <person name="Stefka J."/>
            <person name="Hypsa V."/>
        </authorList>
    </citation>
    <scope>NUCLEOTIDE SEQUENCE [LARGE SCALE GENOMIC DNA]</scope>
    <source>
        <strain evidence="1">98ZLc_SE</strain>
    </source>
</reference>
<keyword evidence="2" id="KW-1185">Reference proteome</keyword>
<sequence>MSLCETLTFHWGRNKGTHEIRCEYRLKESGEVTGKSSGHLSTGLRSEKFWNCANRRNLSPAERVERFPTDATNGKHVDKAAVRYPDTWDCVVLVLRCPVGEADTKGCSHTVGTCRTAECASQ</sequence>
<accession>A0ABR1AN26</accession>
<organism evidence="1 2">
    <name type="scientific">Polyplax serrata</name>
    <name type="common">Common mouse louse</name>
    <dbReference type="NCBI Taxonomy" id="468196"/>
    <lineage>
        <taxon>Eukaryota</taxon>
        <taxon>Metazoa</taxon>
        <taxon>Ecdysozoa</taxon>
        <taxon>Arthropoda</taxon>
        <taxon>Hexapoda</taxon>
        <taxon>Insecta</taxon>
        <taxon>Pterygota</taxon>
        <taxon>Neoptera</taxon>
        <taxon>Paraneoptera</taxon>
        <taxon>Psocodea</taxon>
        <taxon>Troctomorpha</taxon>
        <taxon>Phthiraptera</taxon>
        <taxon>Anoplura</taxon>
        <taxon>Polyplacidae</taxon>
        <taxon>Polyplax</taxon>
    </lineage>
</organism>
<comment type="caution">
    <text evidence="1">The sequence shown here is derived from an EMBL/GenBank/DDBJ whole genome shotgun (WGS) entry which is preliminary data.</text>
</comment>
<protein>
    <submittedName>
        <fullName evidence="1">Uncharacterized protein</fullName>
    </submittedName>
</protein>
<dbReference type="Proteomes" id="UP001359485">
    <property type="component" value="Unassembled WGS sequence"/>
</dbReference>
<name>A0ABR1AN26_POLSC</name>
<gene>
    <name evidence="1" type="ORF">RUM44_001971</name>
</gene>
<proteinExistence type="predicted"/>